<feature type="coiled-coil region" evidence="11">
    <location>
        <begin position="362"/>
        <end position="389"/>
    </location>
</feature>
<evidence type="ECO:0000256" key="9">
    <source>
        <dbReference type="ARBA" id="ARBA00023136"/>
    </source>
</evidence>
<dbReference type="OrthoDB" id="7011844at2"/>
<evidence type="ECO:0000256" key="1">
    <source>
        <dbReference type="ARBA" id="ARBA00004377"/>
    </source>
</evidence>
<dbReference type="Pfam" id="PF12693">
    <property type="entry name" value="GspL_C"/>
    <property type="match status" value="1"/>
</dbReference>
<dbReference type="RefSeq" id="WP_069121725.1">
    <property type="nucleotide sequence ID" value="NZ_MARB01000004.1"/>
</dbReference>
<dbReference type="InterPro" id="IPR025691">
    <property type="entry name" value="GspL_pp_dom"/>
</dbReference>
<dbReference type="InterPro" id="IPR043129">
    <property type="entry name" value="ATPase_NBD"/>
</dbReference>
<keyword evidence="16" id="KW-1185">Reference proteome</keyword>
<dbReference type="GO" id="GO:0015627">
    <property type="term" value="C:type II protein secretion system complex"/>
    <property type="evidence" value="ECO:0007669"/>
    <property type="project" value="InterPro"/>
</dbReference>
<evidence type="ECO:0000256" key="8">
    <source>
        <dbReference type="ARBA" id="ARBA00022989"/>
    </source>
</evidence>
<evidence type="ECO:0000259" key="14">
    <source>
        <dbReference type="Pfam" id="PF12693"/>
    </source>
</evidence>
<comment type="similarity">
    <text evidence="2 10">Belongs to the GSP L family.</text>
</comment>
<evidence type="ECO:0000313" key="16">
    <source>
        <dbReference type="Proteomes" id="UP000094769"/>
    </source>
</evidence>
<evidence type="ECO:0000256" key="3">
    <source>
        <dbReference type="ARBA" id="ARBA00022448"/>
    </source>
</evidence>
<evidence type="ECO:0000313" key="15">
    <source>
        <dbReference type="EMBL" id="ODJ88877.1"/>
    </source>
</evidence>
<comment type="function">
    <text evidence="10">Inner membrane component of the type II secretion system required for the energy-dependent secretion of extracellular factors such as proteases and toxins from the periplasm.</text>
</comment>
<keyword evidence="3 10" id="KW-0813">Transport</keyword>
<dbReference type="Gene3D" id="3.30.1360.100">
    <property type="entry name" value="General secretion pathway protein M, EpsM"/>
    <property type="match status" value="1"/>
</dbReference>
<dbReference type="InterPro" id="IPR024230">
    <property type="entry name" value="GspL_cyto_dom"/>
</dbReference>
<keyword evidence="5" id="KW-0997">Cell inner membrane</keyword>
<comment type="caution">
    <text evidence="15">The sequence shown here is derived from an EMBL/GenBank/DDBJ whole genome shotgun (WGS) entry which is preliminary data.</text>
</comment>
<proteinExistence type="inferred from homology"/>
<dbReference type="GO" id="GO:0009276">
    <property type="term" value="C:Gram-negative-bacterium-type cell wall"/>
    <property type="evidence" value="ECO:0007669"/>
    <property type="project" value="InterPro"/>
</dbReference>
<comment type="subcellular location">
    <subcellularLocation>
        <location evidence="1">Cell inner membrane</location>
        <topology evidence="1">Single-pass membrane protein</topology>
    </subcellularLocation>
</comment>
<feature type="domain" description="GspL cytoplasmic actin-ATPase-like" evidence="13">
    <location>
        <begin position="30"/>
        <end position="243"/>
    </location>
</feature>
<evidence type="ECO:0000256" key="12">
    <source>
        <dbReference type="SAM" id="Phobius"/>
    </source>
</evidence>
<evidence type="ECO:0000256" key="10">
    <source>
        <dbReference type="PIRNR" id="PIRNR015761"/>
    </source>
</evidence>
<dbReference type="Pfam" id="PF05134">
    <property type="entry name" value="T2SSL"/>
    <property type="match status" value="1"/>
</dbReference>
<name>A0A7Z0VND5_9GAMM</name>
<dbReference type="CDD" id="cd24017">
    <property type="entry name" value="ASKHA_T2SSL_N"/>
    <property type="match status" value="1"/>
</dbReference>
<dbReference type="NCBIfam" id="TIGR01709">
    <property type="entry name" value="typeII_sec_gspL"/>
    <property type="match status" value="1"/>
</dbReference>
<evidence type="ECO:0000259" key="13">
    <source>
        <dbReference type="Pfam" id="PF05134"/>
    </source>
</evidence>
<protein>
    <recommendedName>
        <fullName evidence="10">Type II secretion system protein L</fullName>
        <shortName evidence="10">T2SS protein L</shortName>
    </recommendedName>
</protein>
<sequence>MAERLVVQCHDSDCSKVSWLIKGGANQQPAEGTLADAAKLAKGRRTLVFIPATELLITQVRIPTRNRQRLIQAIPFSLENELTEDVDQLHFAAGNIDSDDITPVLVIARQRLDHWLETLETAGIEPIAIYADLLSLPYESGAWTLYQDSRILNIRTDRARGFSADAINGAAILRLALQQDSEHPPGKIDLFQSPDSQDLIDINQLDGDYEISAKRLDTHTELTALLADNLIDKQQINLLQGDYLRVDKLTLQWKRWLPAAVLAAVFIGLTLLMSIQQYHHYEQQSAALDKQIRETFQQAFPEVKRIVDPKIQMEQKLKNLRQGDSGSFLQFTSLFVPAASVIKSSPNTTLESISFRDGKLDLQLIIKELQALENLKQTIEAKKLAVEIRSANATGNQVTSHLRISGVNP</sequence>
<dbReference type="Gene3D" id="3.30.420.370">
    <property type="match status" value="1"/>
</dbReference>
<dbReference type="EMBL" id="MARB01000004">
    <property type="protein sequence ID" value="ODJ88877.1"/>
    <property type="molecule type" value="Genomic_DNA"/>
</dbReference>
<evidence type="ECO:0000256" key="7">
    <source>
        <dbReference type="ARBA" id="ARBA00022927"/>
    </source>
</evidence>
<keyword evidence="7 10" id="KW-0653">Protein transport</keyword>
<evidence type="ECO:0000256" key="6">
    <source>
        <dbReference type="ARBA" id="ARBA00022692"/>
    </source>
</evidence>
<dbReference type="Proteomes" id="UP000094769">
    <property type="component" value="Unassembled WGS sequence"/>
</dbReference>
<keyword evidence="11" id="KW-0175">Coiled coil</keyword>
<evidence type="ECO:0000256" key="5">
    <source>
        <dbReference type="ARBA" id="ARBA00022519"/>
    </source>
</evidence>
<keyword evidence="6 12" id="KW-0812">Transmembrane</keyword>
<dbReference type="SUPFAM" id="SSF53067">
    <property type="entry name" value="Actin-like ATPase domain"/>
    <property type="match status" value="1"/>
</dbReference>
<dbReference type="Gene3D" id="3.30.420.380">
    <property type="match status" value="1"/>
</dbReference>
<dbReference type="GO" id="GO:0015628">
    <property type="term" value="P:protein secretion by the type II secretion system"/>
    <property type="evidence" value="ECO:0007669"/>
    <property type="project" value="InterPro"/>
</dbReference>
<evidence type="ECO:0000256" key="11">
    <source>
        <dbReference type="SAM" id="Coils"/>
    </source>
</evidence>
<dbReference type="InterPro" id="IPR007812">
    <property type="entry name" value="T2SS_protein-GspL"/>
</dbReference>
<evidence type="ECO:0000256" key="2">
    <source>
        <dbReference type="ARBA" id="ARBA00005318"/>
    </source>
</evidence>
<dbReference type="AlphaFoldDB" id="A0A7Z0VND5"/>
<keyword evidence="4" id="KW-1003">Cell membrane</keyword>
<evidence type="ECO:0000256" key="4">
    <source>
        <dbReference type="ARBA" id="ARBA00022475"/>
    </source>
</evidence>
<organism evidence="15 16">
    <name type="scientific">Candidatus Thiodiazotropha endolucinida</name>
    <dbReference type="NCBI Taxonomy" id="1655433"/>
    <lineage>
        <taxon>Bacteria</taxon>
        <taxon>Pseudomonadati</taxon>
        <taxon>Pseudomonadota</taxon>
        <taxon>Gammaproteobacteria</taxon>
        <taxon>Chromatiales</taxon>
        <taxon>Sedimenticolaceae</taxon>
        <taxon>Candidatus Thiodiazotropha</taxon>
    </lineage>
</organism>
<dbReference type="PIRSF" id="PIRSF015761">
    <property type="entry name" value="Protein_L"/>
    <property type="match status" value="1"/>
</dbReference>
<keyword evidence="9 12" id="KW-0472">Membrane</keyword>
<feature type="domain" description="GspL periplasmic" evidence="14">
    <location>
        <begin position="252"/>
        <end position="404"/>
    </location>
</feature>
<feature type="transmembrane region" description="Helical" evidence="12">
    <location>
        <begin position="256"/>
        <end position="275"/>
    </location>
</feature>
<reference evidence="15 16" key="1">
    <citation type="submission" date="2016-06" db="EMBL/GenBank/DDBJ databases">
        <title>Genome sequence of endosymbiont of Candidatus Endolucinida thiodiazotropha.</title>
        <authorList>
            <person name="Poehlein A."/>
            <person name="Koenig S."/>
            <person name="Heiden S.E."/>
            <person name="Thuermer A."/>
            <person name="Voget S."/>
            <person name="Daniel R."/>
            <person name="Markert S."/>
            <person name="Gros O."/>
            <person name="Schweder T."/>
        </authorList>
    </citation>
    <scope>NUCLEOTIDE SEQUENCE [LARGE SCALE GENOMIC DNA]</scope>
    <source>
        <strain evidence="15 16">COS</strain>
    </source>
</reference>
<accession>A0A7Z0VND5</accession>
<dbReference type="GO" id="GO:0005886">
    <property type="term" value="C:plasma membrane"/>
    <property type="evidence" value="ECO:0007669"/>
    <property type="project" value="UniProtKB-SubCell"/>
</dbReference>
<keyword evidence="8 12" id="KW-1133">Transmembrane helix</keyword>
<gene>
    <name evidence="15" type="primary">epsL</name>
    <name evidence="15" type="ORF">CODIS_09720</name>
</gene>